<organism evidence="5 6">
    <name type="scientific">Candidatus Blautia stercoripullorum</name>
    <dbReference type="NCBI Taxonomy" id="2838502"/>
    <lineage>
        <taxon>Bacteria</taxon>
        <taxon>Bacillati</taxon>
        <taxon>Bacillota</taxon>
        <taxon>Clostridia</taxon>
        <taxon>Lachnospirales</taxon>
        <taxon>Lachnospiraceae</taxon>
        <taxon>Blautia</taxon>
    </lineage>
</organism>
<evidence type="ECO:0000313" key="5">
    <source>
        <dbReference type="EMBL" id="HJD40906.1"/>
    </source>
</evidence>
<accession>A0A9D2U4J6</accession>
<proteinExistence type="predicted"/>
<dbReference type="InterPro" id="IPR000843">
    <property type="entry name" value="HTH_LacI"/>
</dbReference>
<evidence type="ECO:0000259" key="4">
    <source>
        <dbReference type="PROSITE" id="PS50932"/>
    </source>
</evidence>
<dbReference type="SUPFAM" id="SSF53822">
    <property type="entry name" value="Periplasmic binding protein-like I"/>
    <property type="match status" value="1"/>
</dbReference>
<dbReference type="EMBL" id="DWUX01000224">
    <property type="protein sequence ID" value="HJD40906.1"/>
    <property type="molecule type" value="Genomic_DNA"/>
</dbReference>
<dbReference type="GO" id="GO:0003700">
    <property type="term" value="F:DNA-binding transcription factor activity"/>
    <property type="evidence" value="ECO:0007669"/>
    <property type="project" value="TreeGrafter"/>
</dbReference>
<dbReference type="PANTHER" id="PTHR30146:SF109">
    <property type="entry name" value="HTH-TYPE TRANSCRIPTIONAL REGULATOR GALS"/>
    <property type="match status" value="1"/>
</dbReference>
<dbReference type="SMART" id="SM00354">
    <property type="entry name" value="HTH_LACI"/>
    <property type="match status" value="1"/>
</dbReference>
<dbReference type="PROSITE" id="PS50932">
    <property type="entry name" value="HTH_LACI_2"/>
    <property type="match status" value="1"/>
</dbReference>
<dbReference type="InterPro" id="IPR010982">
    <property type="entry name" value="Lambda_DNA-bd_dom_sf"/>
</dbReference>
<reference evidence="5" key="1">
    <citation type="journal article" date="2021" name="PeerJ">
        <title>Extensive microbial diversity within the chicken gut microbiome revealed by metagenomics and culture.</title>
        <authorList>
            <person name="Gilroy R."/>
            <person name="Ravi A."/>
            <person name="Getino M."/>
            <person name="Pursley I."/>
            <person name="Horton D.L."/>
            <person name="Alikhan N.F."/>
            <person name="Baker D."/>
            <person name="Gharbi K."/>
            <person name="Hall N."/>
            <person name="Watson M."/>
            <person name="Adriaenssens E.M."/>
            <person name="Foster-Nyarko E."/>
            <person name="Jarju S."/>
            <person name="Secka A."/>
            <person name="Antonio M."/>
            <person name="Oren A."/>
            <person name="Chaudhuri R.R."/>
            <person name="La Ragione R."/>
            <person name="Hildebrand F."/>
            <person name="Pallen M.J."/>
        </authorList>
    </citation>
    <scope>NUCLEOTIDE SEQUENCE</scope>
    <source>
        <strain evidence="5">ChiW19-6364</strain>
    </source>
</reference>
<dbReference type="InterPro" id="IPR028082">
    <property type="entry name" value="Peripla_BP_I"/>
</dbReference>
<protein>
    <submittedName>
        <fullName evidence="5">LacI family transcriptional regulator</fullName>
    </submittedName>
</protein>
<keyword evidence="2" id="KW-0238">DNA-binding</keyword>
<dbReference type="Proteomes" id="UP000823850">
    <property type="component" value="Unassembled WGS sequence"/>
</dbReference>
<dbReference type="CDD" id="cd06267">
    <property type="entry name" value="PBP1_LacI_sugar_binding-like"/>
    <property type="match status" value="1"/>
</dbReference>
<name>A0A9D2U4J6_9FIRM</name>
<keyword evidence="1" id="KW-0805">Transcription regulation</keyword>
<dbReference type="Pfam" id="PF13377">
    <property type="entry name" value="Peripla_BP_3"/>
    <property type="match status" value="1"/>
</dbReference>
<evidence type="ECO:0000313" key="6">
    <source>
        <dbReference type="Proteomes" id="UP000823850"/>
    </source>
</evidence>
<dbReference type="PANTHER" id="PTHR30146">
    <property type="entry name" value="LACI-RELATED TRANSCRIPTIONAL REPRESSOR"/>
    <property type="match status" value="1"/>
</dbReference>
<dbReference type="GO" id="GO:0000976">
    <property type="term" value="F:transcription cis-regulatory region binding"/>
    <property type="evidence" value="ECO:0007669"/>
    <property type="project" value="TreeGrafter"/>
</dbReference>
<dbReference type="Gene3D" id="3.40.50.2300">
    <property type="match status" value="2"/>
</dbReference>
<dbReference type="Pfam" id="PF00356">
    <property type="entry name" value="LacI"/>
    <property type="match status" value="1"/>
</dbReference>
<evidence type="ECO:0000256" key="2">
    <source>
        <dbReference type="ARBA" id="ARBA00023125"/>
    </source>
</evidence>
<keyword evidence="3" id="KW-0804">Transcription</keyword>
<dbReference type="CDD" id="cd01392">
    <property type="entry name" value="HTH_LacI"/>
    <property type="match status" value="1"/>
</dbReference>
<evidence type="ECO:0000256" key="1">
    <source>
        <dbReference type="ARBA" id="ARBA00023015"/>
    </source>
</evidence>
<evidence type="ECO:0000256" key="3">
    <source>
        <dbReference type="ARBA" id="ARBA00023163"/>
    </source>
</evidence>
<sequence>MAGMTIKDIARKCGVGVSTVSRAMNNHPDINPETKNMILRVIAESNYIPNNSARNLKRSDARAIAVLVKGLGNTFFGELVSGLERECEKKGYSCILQNVEEQDNELDVALYVAKEKKPRGMVFLGGNFSHPKEKIEQLGIPCVLSTICTYEKETQGLGTVSVDDFQESRKMTEYLLSLGHDRIALLTAPREDESIGKLRLMGYRQALLDHGIPFREELVAYMDASEDKYSFVTGYRLAKKLLEEREFTAIYATSDTLAIGACRALKEAGLNIPEDCSVAGFDGMEMGAYYIPSITTIRQPVEQIARASADLLFNMIKGKEKPKKLIYEGELLVRESTAERKRR</sequence>
<reference evidence="5" key="2">
    <citation type="submission" date="2021-04" db="EMBL/GenBank/DDBJ databases">
        <authorList>
            <person name="Gilroy R."/>
        </authorList>
    </citation>
    <scope>NUCLEOTIDE SEQUENCE</scope>
    <source>
        <strain evidence="5">ChiW19-6364</strain>
    </source>
</reference>
<gene>
    <name evidence="5" type="ORF">H9913_12885</name>
</gene>
<dbReference type="InterPro" id="IPR046335">
    <property type="entry name" value="LacI/GalR-like_sensor"/>
</dbReference>
<dbReference type="AlphaFoldDB" id="A0A9D2U4J6"/>
<comment type="caution">
    <text evidence="5">The sequence shown here is derived from an EMBL/GenBank/DDBJ whole genome shotgun (WGS) entry which is preliminary data.</text>
</comment>
<feature type="domain" description="HTH lacI-type" evidence="4">
    <location>
        <begin position="4"/>
        <end position="58"/>
    </location>
</feature>
<dbReference type="SUPFAM" id="SSF47413">
    <property type="entry name" value="lambda repressor-like DNA-binding domains"/>
    <property type="match status" value="1"/>
</dbReference>
<dbReference type="Gene3D" id="1.10.260.40">
    <property type="entry name" value="lambda repressor-like DNA-binding domains"/>
    <property type="match status" value="1"/>
</dbReference>